<evidence type="ECO:0000313" key="2">
    <source>
        <dbReference type="EMBL" id="ATB38816.1"/>
    </source>
</evidence>
<proteinExistence type="predicted"/>
<dbReference type="RefSeq" id="WP_095986923.1">
    <property type="nucleotide sequence ID" value="NZ_CP022098.1"/>
</dbReference>
<evidence type="ECO:0000313" key="3">
    <source>
        <dbReference type="Proteomes" id="UP000217257"/>
    </source>
</evidence>
<dbReference type="SUPFAM" id="SSF56925">
    <property type="entry name" value="OMPA-like"/>
    <property type="match status" value="1"/>
</dbReference>
<organism evidence="2 3">
    <name type="scientific">Cystobacter fuscus</name>
    <dbReference type="NCBI Taxonomy" id="43"/>
    <lineage>
        <taxon>Bacteria</taxon>
        <taxon>Pseudomonadati</taxon>
        <taxon>Myxococcota</taxon>
        <taxon>Myxococcia</taxon>
        <taxon>Myxococcales</taxon>
        <taxon>Cystobacterineae</taxon>
        <taxon>Archangiaceae</taxon>
        <taxon>Cystobacter</taxon>
    </lineage>
</organism>
<dbReference type="KEGG" id="cfus:CYFUS_004251"/>
<gene>
    <name evidence="2" type="ORF">CYFUS_004251</name>
</gene>
<feature type="chain" id="PRO_5012942181" evidence="1">
    <location>
        <begin position="19"/>
        <end position="239"/>
    </location>
</feature>
<keyword evidence="1" id="KW-0732">Signal</keyword>
<reference evidence="2 3" key="1">
    <citation type="submission" date="2017-06" db="EMBL/GenBank/DDBJ databases">
        <title>Sequencing and comparative analysis of myxobacterial genomes.</title>
        <authorList>
            <person name="Rupp O."/>
            <person name="Goesmann A."/>
            <person name="Sogaard-Andersen L."/>
        </authorList>
    </citation>
    <scope>NUCLEOTIDE SEQUENCE [LARGE SCALE GENOMIC DNA]</scope>
    <source>
        <strain evidence="2 3">DSM 52655</strain>
    </source>
</reference>
<protein>
    <submittedName>
        <fullName evidence="2">Uncharacterized protein</fullName>
    </submittedName>
</protein>
<evidence type="ECO:0000256" key="1">
    <source>
        <dbReference type="SAM" id="SignalP"/>
    </source>
</evidence>
<feature type="signal peptide" evidence="1">
    <location>
        <begin position="1"/>
        <end position="18"/>
    </location>
</feature>
<dbReference type="InterPro" id="IPR011250">
    <property type="entry name" value="OMP/PagP_B-barrel"/>
</dbReference>
<sequence length="239" mass="25709">MRGFVLFALLLAAATASAQEESEELVPLNGVGRITVQGGVRLSSNNTFFDSFYALPGFECSEGCSRETPAGPFATATFGYSVTDFIEVGIDLFYTHQQLRLTNAPLHTNITYGALLGLRFQGLLEILTPQGVVPFIGVETGPSLAYSLVEGVGRRESIVQPWVGTVGATVRLSTHWAITAEYRLAFARGQSPYQNKPPPSGTGDSPYKNLASYNAGGNWFSLGVTYLLAPDPVRTFSMP</sequence>
<name>A0A250J6M7_9BACT</name>
<accession>A0A250J6M7</accession>
<dbReference type="AlphaFoldDB" id="A0A250J6M7"/>
<dbReference type="Proteomes" id="UP000217257">
    <property type="component" value="Chromosome"/>
</dbReference>
<dbReference type="EMBL" id="CP022098">
    <property type="protein sequence ID" value="ATB38816.1"/>
    <property type="molecule type" value="Genomic_DNA"/>
</dbReference>